<dbReference type="EMBL" id="LYPB01000050">
    <property type="protein sequence ID" value="OAS20742.1"/>
    <property type="molecule type" value="Genomic_DNA"/>
</dbReference>
<proteinExistence type="predicted"/>
<comment type="caution">
    <text evidence="1">The sequence shown here is derived from an EMBL/GenBank/DDBJ whole genome shotgun (WGS) entry which is preliminary data.</text>
</comment>
<keyword evidence="2" id="KW-1185">Reference proteome</keyword>
<evidence type="ECO:0000313" key="1">
    <source>
        <dbReference type="EMBL" id="OAS20742.1"/>
    </source>
</evidence>
<reference evidence="1 2" key="1">
    <citation type="submission" date="2016-05" db="EMBL/GenBank/DDBJ databases">
        <title>Paenibacillus sp. 1ZS3-15 nov., isolated from the rhizosphere soil.</title>
        <authorList>
            <person name="Zhang X.X."/>
            <person name="Zhang J."/>
        </authorList>
    </citation>
    <scope>NUCLEOTIDE SEQUENCE [LARGE SCALE GENOMIC DNA]</scope>
    <source>
        <strain evidence="1 2">1ZS3-15</strain>
    </source>
</reference>
<evidence type="ECO:0000313" key="2">
    <source>
        <dbReference type="Proteomes" id="UP000078454"/>
    </source>
</evidence>
<gene>
    <name evidence="1" type="ORF">A8708_18345</name>
</gene>
<accession>A0A198AHQ9</accession>
<name>A0A198AHQ9_9BACL</name>
<sequence length="125" mass="15165">MLESGLRPKIFVVEYNSAYGPEQRMTIVYHKDFVWDYSSYENYLYFGVSISAWRKLFEEHGYKFVTVERRGVNAFFVDPACFETCFLDNIKGLHFAENFYQLQKYRVTWEEQFQLMKNRMFVIIN</sequence>
<dbReference type="STRING" id="1850517.A8708_18345"/>
<dbReference type="Proteomes" id="UP000078454">
    <property type="component" value="Unassembled WGS sequence"/>
</dbReference>
<dbReference type="OrthoDB" id="9810122at2"/>
<protein>
    <submittedName>
        <fullName evidence="1">Uncharacterized protein</fullName>
    </submittedName>
</protein>
<organism evidence="1 2">
    <name type="scientific">Paenibacillus oryzisoli</name>
    <dbReference type="NCBI Taxonomy" id="1850517"/>
    <lineage>
        <taxon>Bacteria</taxon>
        <taxon>Bacillati</taxon>
        <taxon>Bacillota</taxon>
        <taxon>Bacilli</taxon>
        <taxon>Bacillales</taxon>
        <taxon>Paenibacillaceae</taxon>
        <taxon>Paenibacillus</taxon>
    </lineage>
</organism>
<dbReference type="AlphaFoldDB" id="A0A198AHQ9"/>